<sequence length="153" mass="16750">MKIIQNHPINKKEAKGKHNSNMGDMKANKGKQGMIGDMGLLIHPFLVPQNCHIQISALVVGQIIWAIFKLLDMVVSSLRDNQEKVQANKQRHLEASKEDSKTLQILCLPLDIHSMVGQIPWESAGSKDPTRPESGSGGSDSPTRPDSAIHVGD</sequence>
<name>A0A843W1R6_COLES</name>
<dbReference type="EMBL" id="NMUH01002986">
    <property type="protein sequence ID" value="MQM03169.1"/>
    <property type="molecule type" value="Genomic_DNA"/>
</dbReference>
<feature type="region of interest" description="Disordered" evidence="1">
    <location>
        <begin position="1"/>
        <end position="29"/>
    </location>
</feature>
<proteinExistence type="predicted"/>
<dbReference type="Proteomes" id="UP000652761">
    <property type="component" value="Unassembled WGS sequence"/>
</dbReference>
<reference evidence="2" key="1">
    <citation type="submission" date="2017-07" db="EMBL/GenBank/DDBJ databases">
        <title>Taro Niue Genome Assembly and Annotation.</title>
        <authorList>
            <person name="Atibalentja N."/>
            <person name="Keating K."/>
            <person name="Fields C.J."/>
        </authorList>
    </citation>
    <scope>NUCLEOTIDE SEQUENCE</scope>
    <source>
        <strain evidence="2">Niue_2</strain>
        <tissue evidence="2">Leaf</tissue>
    </source>
</reference>
<comment type="caution">
    <text evidence="2">The sequence shown here is derived from an EMBL/GenBank/DDBJ whole genome shotgun (WGS) entry which is preliminary data.</text>
</comment>
<evidence type="ECO:0000313" key="3">
    <source>
        <dbReference type="Proteomes" id="UP000652761"/>
    </source>
</evidence>
<accession>A0A843W1R6</accession>
<gene>
    <name evidence="2" type="ORF">Taro_035940</name>
</gene>
<evidence type="ECO:0000256" key="1">
    <source>
        <dbReference type="SAM" id="MobiDB-lite"/>
    </source>
</evidence>
<protein>
    <submittedName>
        <fullName evidence="2">Uncharacterized protein</fullName>
    </submittedName>
</protein>
<dbReference type="AlphaFoldDB" id="A0A843W1R6"/>
<feature type="region of interest" description="Disordered" evidence="1">
    <location>
        <begin position="119"/>
        <end position="153"/>
    </location>
</feature>
<feature type="non-terminal residue" evidence="2">
    <location>
        <position position="1"/>
    </location>
</feature>
<organism evidence="2 3">
    <name type="scientific">Colocasia esculenta</name>
    <name type="common">Wild taro</name>
    <name type="synonym">Arum esculentum</name>
    <dbReference type="NCBI Taxonomy" id="4460"/>
    <lineage>
        <taxon>Eukaryota</taxon>
        <taxon>Viridiplantae</taxon>
        <taxon>Streptophyta</taxon>
        <taxon>Embryophyta</taxon>
        <taxon>Tracheophyta</taxon>
        <taxon>Spermatophyta</taxon>
        <taxon>Magnoliopsida</taxon>
        <taxon>Liliopsida</taxon>
        <taxon>Araceae</taxon>
        <taxon>Aroideae</taxon>
        <taxon>Colocasieae</taxon>
        <taxon>Colocasia</taxon>
    </lineage>
</organism>
<keyword evidence="3" id="KW-1185">Reference proteome</keyword>
<evidence type="ECO:0000313" key="2">
    <source>
        <dbReference type="EMBL" id="MQM03169.1"/>
    </source>
</evidence>